<gene>
    <name evidence="1" type="ORF">DL240_13550</name>
</gene>
<proteinExistence type="predicted"/>
<evidence type="ECO:0000313" key="1">
    <source>
        <dbReference type="EMBL" id="RAL21153.1"/>
    </source>
</evidence>
<keyword evidence="2" id="KW-1185">Reference proteome</keyword>
<dbReference type="EMBL" id="QHKO01000006">
    <property type="protein sequence ID" value="RAL21153.1"/>
    <property type="molecule type" value="Genomic_DNA"/>
</dbReference>
<accession>A0A328C2Y1</accession>
<evidence type="ECO:0000313" key="2">
    <source>
        <dbReference type="Proteomes" id="UP000249169"/>
    </source>
</evidence>
<reference evidence="1 2" key="1">
    <citation type="submission" date="2018-05" db="EMBL/GenBank/DDBJ databases">
        <title>Lujinxingia marina gen. nov. sp. nov., a new facultative anaerobic member of the class Deltaproteobacteria, and proposal of Lujinxingaceae fam. nov.</title>
        <authorList>
            <person name="Li C.-M."/>
        </authorList>
    </citation>
    <scope>NUCLEOTIDE SEQUENCE [LARGE SCALE GENOMIC DNA]</scope>
    <source>
        <strain evidence="1 2">B210</strain>
    </source>
</reference>
<dbReference type="Proteomes" id="UP000249169">
    <property type="component" value="Unassembled WGS sequence"/>
</dbReference>
<comment type="caution">
    <text evidence="1">The sequence shown here is derived from an EMBL/GenBank/DDBJ whole genome shotgun (WGS) entry which is preliminary data.</text>
</comment>
<sequence length="65" mass="7305">MAREHARVRAAYHAGWVRRVADEVIFLHPNSERQRSARKAQLLLDELMEGAPEGAPSPQGDEETP</sequence>
<organism evidence="1 2">
    <name type="scientific">Lujinxingia litoralis</name>
    <dbReference type="NCBI Taxonomy" id="2211119"/>
    <lineage>
        <taxon>Bacteria</taxon>
        <taxon>Deltaproteobacteria</taxon>
        <taxon>Bradymonadales</taxon>
        <taxon>Lujinxingiaceae</taxon>
        <taxon>Lujinxingia</taxon>
    </lineage>
</organism>
<protein>
    <submittedName>
        <fullName evidence="1">Uncharacterized protein</fullName>
    </submittedName>
</protein>
<name>A0A328C2Y1_9DELT</name>
<dbReference type="AlphaFoldDB" id="A0A328C2Y1"/>